<dbReference type="PANTHER" id="PTHR43685">
    <property type="entry name" value="GLYCOSYLTRANSFERASE"/>
    <property type="match status" value="1"/>
</dbReference>
<accession>E0NV08</accession>
<reference evidence="2" key="1">
    <citation type="submission" date="2010-07" db="EMBL/GenBank/DDBJ databases">
        <authorList>
            <person name="Muzny D."/>
            <person name="Qin X."/>
            <person name="Deng J."/>
            <person name="Jiang H."/>
            <person name="Liu Y."/>
            <person name="Qu J."/>
            <person name="Song X.-Z."/>
            <person name="Zhang L."/>
            <person name="Thornton R."/>
            <person name="Coyle M."/>
            <person name="Francisco L."/>
            <person name="Jackson L."/>
            <person name="Javaid M."/>
            <person name="Korchina V."/>
            <person name="Kovar C."/>
            <person name="Mata R."/>
            <person name="Mathew T."/>
            <person name="Ngo R."/>
            <person name="Nguyen L."/>
            <person name="Nguyen N."/>
            <person name="Okwuonu G."/>
            <person name="Ongeri F."/>
            <person name="Pham C."/>
            <person name="Simmons D."/>
            <person name="Wilczek-Boney K."/>
            <person name="Hale W."/>
            <person name="Jakkamsetti A."/>
            <person name="Pham P."/>
            <person name="Ruth R."/>
            <person name="San Lucas F."/>
            <person name="Warren J."/>
            <person name="Zhang J."/>
            <person name="Zhao Z."/>
            <person name="Zhou C."/>
            <person name="Zhu D."/>
            <person name="Lee S."/>
            <person name="Bess C."/>
            <person name="Blankenburg K."/>
            <person name="Forbes L."/>
            <person name="Fu Q."/>
            <person name="Gubbala S."/>
            <person name="Hirani K."/>
            <person name="Jayaseelan J.C."/>
            <person name="Lara F."/>
            <person name="Munidasa M."/>
            <person name="Palculict T."/>
            <person name="Patil S."/>
            <person name="Pu L.-L."/>
            <person name="Saada N."/>
            <person name="Tang L."/>
            <person name="Weissenberger G."/>
            <person name="Zhu Y."/>
            <person name="Hemphill L."/>
            <person name="Shang Y."/>
            <person name="Youmans B."/>
            <person name="Ayvaz T."/>
            <person name="Ross M."/>
            <person name="Santibanez J."/>
            <person name="Aqrawi P."/>
            <person name="Gross S."/>
            <person name="Joshi V."/>
            <person name="Fowler G."/>
            <person name="Nazareth L."/>
            <person name="Reid J."/>
            <person name="Worley K."/>
            <person name="Petrosino J."/>
            <person name="Highlander S."/>
            <person name="Gibbs R."/>
        </authorList>
    </citation>
    <scope>NUCLEOTIDE SEQUENCE [LARGE SCALE GENOMIC DNA]</scope>
    <source>
        <strain evidence="2">DSM 16973</strain>
    </source>
</reference>
<dbReference type="SUPFAM" id="SSF53448">
    <property type="entry name" value="Nucleotide-diphospho-sugar transferases"/>
    <property type="match status" value="1"/>
</dbReference>
<dbReference type="PANTHER" id="PTHR43685:SF11">
    <property type="entry name" value="GLYCOSYLTRANSFERASE TAGX-RELATED"/>
    <property type="match status" value="1"/>
</dbReference>
<evidence type="ECO:0000259" key="1">
    <source>
        <dbReference type="Pfam" id="PF00535"/>
    </source>
</evidence>
<dbReference type="BioCyc" id="PMAR862515-HMP:GMOO-2041-MONOMER"/>
<feature type="domain" description="Glycosyltransferase 2-like" evidence="1">
    <location>
        <begin position="8"/>
        <end position="156"/>
    </location>
</feature>
<keyword evidence="2" id="KW-0328">Glycosyltransferase</keyword>
<dbReference type="Pfam" id="PF00535">
    <property type="entry name" value="Glycos_transf_2"/>
    <property type="match status" value="1"/>
</dbReference>
<name>E0NV08_9BACT</name>
<evidence type="ECO:0000313" key="3">
    <source>
        <dbReference type="Proteomes" id="UP000004394"/>
    </source>
</evidence>
<dbReference type="Proteomes" id="UP000004394">
    <property type="component" value="Unassembled WGS sequence"/>
</dbReference>
<dbReference type="AlphaFoldDB" id="E0NV08"/>
<dbReference type="EMBL" id="AEEI01000056">
    <property type="protein sequence ID" value="EFM01006.1"/>
    <property type="molecule type" value="Genomic_DNA"/>
</dbReference>
<dbReference type="RefSeq" id="WP_006950364.1">
    <property type="nucleotide sequence ID" value="NZ_BAJI01000015.1"/>
</dbReference>
<dbReference type="InterPro" id="IPR050834">
    <property type="entry name" value="Glycosyltransf_2"/>
</dbReference>
<evidence type="ECO:0000313" key="2">
    <source>
        <dbReference type="EMBL" id="EFM01006.1"/>
    </source>
</evidence>
<comment type="caution">
    <text evidence="2">The sequence shown here is derived from an EMBL/GenBank/DDBJ whole genome shotgun (WGS) entry which is preliminary data.</text>
</comment>
<organism evidence="2 3">
    <name type="scientific">Hoylesella marshii DSM 16973 = JCM 13450</name>
    <dbReference type="NCBI Taxonomy" id="862515"/>
    <lineage>
        <taxon>Bacteria</taxon>
        <taxon>Pseudomonadati</taxon>
        <taxon>Bacteroidota</taxon>
        <taxon>Bacteroidia</taxon>
        <taxon>Bacteroidales</taxon>
        <taxon>Prevotellaceae</taxon>
        <taxon>Hoylesella</taxon>
    </lineage>
</organism>
<dbReference type="eggNOG" id="COG0463">
    <property type="taxonomic scope" value="Bacteria"/>
</dbReference>
<dbReference type="HOGENOM" id="CLU_025996_25_4_10"/>
<gene>
    <name evidence="2" type="ORF">HMPREF0658_2013</name>
</gene>
<dbReference type="InterPro" id="IPR001173">
    <property type="entry name" value="Glyco_trans_2-like"/>
</dbReference>
<keyword evidence="3" id="KW-1185">Reference proteome</keyword>
<sequence length="272" mass="31206">MPNPIQISVIIPTYRPGAYLWTCLDSLCRQTMPAERFEMIIILNGCNEPYTTEIAQYISAHPHHRFVVRQTDTAGVSHARNIGLDLCAGKYVAMVDDDDWLSPDYLALLWQKAAENSIVVTDVQLIDDVTGQERAYYLHDAFQTTFAKRPTFFTARSFFSTAWGKLIPMRVIAGDRFDTRFRLGEDALFMFTIARRVQTICATSPAAVYYVRERSGSASRSPLDYFSRAGILLRLACAYTTIWARHPRQYHFLFFVSRIVATLAKLFLIRYR</sequence>
<protein>
    <submittedName>
        <fullName evidence="2">Glycosyltransferase, group 2 family protein</fullName>
        <ecNumber evidence="2">2.4.-.-</ecNumber>
    </submittedName>
</protein>
<proteinExistence type="predicted"/>
<dbReference type="CDD" id="cd00761">
    <property type="entry name" value="Glyco_tranf_GTA_type"/>
    <property type="match status" value="1"/>
</dbReference>
<dbReference type="InterPro" id="IPR029044">
    <property type="entry name" value="Nucleotide-diphossugar_trans"/>
</dbReference>
<dbReference type="EC" id="2.4.-.-" evidence="2"/>
<dbReference type="STRING" id="862515.HMPREF0658_2013"/>
<dbReference type="Gene3D" id="3.90.550.10">
    <property type="entry name" value="Spore Coat Polysaccharide Biosynthesis Protein SpsA, Chain A"/>
    <property type="match status" value="1"/>
</dbReference>
<keyword evidence="2" id="KW-0808">Transferase</keyword>
<dbReference type="GO" id="GO:0016757">
    <property type="term" value="F:glycosyltransferase activity"/>
    <property type="evidence" value="ECO:0007669"/>
    <property type="project" value="UniProtKB-KW"/>
</dbReference>